<protein>
    <submittedName>
        <fullName evidence="2">Uncharacterized protein</fullName>
    </submittedName>
</protein>
<sequence>MARVWVADDEPARPAPDPRPVPPPDGDAAGPPVRDTEDPQDRP</sequence>
<gene>
    <name evidence="2" type="ORF">WJX68_05590</name>
</gene>
<feature type="compositionally biased region" description="Basic and acidic residues" evidence="1">
    <location>
        <begin position="34"/>
        <end position="43"/>
    </location>
</feature>
<comment type="caution">
    <text evidence="2">The sequence shown here is derived from an EMBL/GenBank/DDBJ whole genome shotgun (WGS) entry which is preliminary data.</text>
</comment>
<dbReference type="EMBL" id="JBBJUP010000003">
    <property type="protein sequence ID" value="MEJ8278396.1"/>
    <property type="molecule type" value="Genomic_DNA"/>
</dbReference>
<organism evidence="2 3">
    <name type="scientific">Pseudonocardia spirodelae</name>
    <dbReference type="NCBI Taxonomy" id="3133431"/>
    <lineage>
        <taxon>Bacteria</taxon>
        <taxon>Bacillati</taxon>
        <taxon>Actinomycetota</taxon>
        <taxon>Actinomycetes</taxon>
        <taxon>Pseudonocardiales</taxon>
        <taxon>Pseudonocardiaceae</taxon>
        <taxon>Pseudonocardia</taxon>
    </lineage>
</organism>
<dbReference type="Proteomes" id="UP001364211">
    <property type="component" value="Unassembled WGS sequence"/>
</dbReference>
<name>A0ABU8T384_9PSEU</name>
<proteinExistence type="predicted"/>
<dbReference type="RefSeq" id="WP_340286640.1">
    <property type="nucleotide sequence ID" value="NZ_JBBJUP010000003.1"/>
</dbReference>
<evidence type="ECO:0000256" key="1">
    <source>
        <dbReference type="SAM" id="MobiDB-lite"/>
    </source>
</evidence>
<keyword evidence="3" id="KW-1185">Reference proteome</keyword>
<evidence type="ECO:0000313" key="2">
    <source>
        <dbReference type="EMBL" id="MEJ8278396.1"/>
    </source>
</evidence>
<accession>A0ABU8T384</accession>
<evidence type="ECO:0000313" key="3">
    <source>
        <dbReference type="Proteomes" id="UP001364211"/>
    </source>
</evidence>
<feature type="compositionally biased region" description="Pro residues" evidence="1">
    <location>
        <begin position="13"/>
        <end position="25"/>
    </location>
</feature>
<reference evidence="2 3" key="1">
    <citation type="submission" date="2024-03" db="EMBL/GenBank/DDBJ databases">
        <title>Draft genome sequence of Pseudonocardia sp. DW16-2.</title>
        <authorList>
            <person name="Duangmal K."/>
        </authorList>
    </citation>
    <scope>NUCLEOTIDE SEQUENCE [LARGE SCALE GENOMIC DNA]</scope>
    <source>
        <strain evidence="2 3">DW16-2</strain>
    </source>
</reference>
<feature type="region of interest" description="Disordered" evidence="1">
    <location>
        <begin position="1"/>
        <end position="43"/>
    </location>
</feature>